<dbReference type="EMBL" id="CP051684">
    <property type="protein sequence ID" value="QJD92716.1"/>
    <property type="molecule type" value="Genomic_DNA"/>
</dbReference>
<keyword evidence="1" id="KW-0472">Membrane</keyword>
<accession>A0ABX6MEU6</accession>
<gene>
    <name evidence="2" type="ORF">HH213_23085</name>
</gene>
<protein>
    <recommendedName>
        <fullName evidence="4">DUF1640 domain-containing protein</fullName>
    </recommendedName>
</protein>
<organism evidence="2 3">
    <name type="scientific">Duganella dendranthematis</name>
    <dbReference type="NCBI Taxonomy" id="2728021"/>
    <lineage>
        <taxon>Bacteria</taxon>
        <taxon>Pseudomonadati</taxon>
        <taxon>Pseudomonadota</taxon>
        <taxon>Betaproteobacteria</taxon>
        <taxon>Burkholderiales</taxon>
        <taxon>Oxalobacteraceae</taxon>
        <taxon>Telluria group</taxon>
        <taxon>Duganella</taxon>
    </lineage>
</organism>
<name>A0ABX6MEU6_9BURK</name>
<keyword evidence="3" id="KW-1185">Reference proteome</keyword>
<proteinExistence type="predicted"/>
<sequence length="90" mass="10521">MANDKSGEVRISLLEYHMESVLDIVKEIRDNYVTKAELKAILDERLSHFATKEDLQRVNQSLRNWVIAVVLSTTALQFAMQYAMFQLYIR</sequence>
<evidence type="ECO:0008006" key="4">
    <source>
        <dbReference type="Google" id="ProtNLM"/>
    </source>
</evidence>
<evidence type="ECO:0000256" key="1">
    <source>
        <dbReference type="SAM" id="Phobius"/>
    </source>
</evidence>
<evidence type="ECO:0000313" key="2">
    <source>
        <dbReference type="EMBL" id="QJD92716.1"/>
    </source>
</evidence>
<dbReference type="RefSeq" id="WP_169113783.1">
    <property type="nucleotide sequence ID" value="NZ_CP051684.1"/>
</dbReference>
<reference evidence="2 3" key="1">
    <citation type="submission" date="2020-04" db="EMBL/GenBank/DDBJ databases">
        <title>Genome sequencing of novel species.</title>
        <authorList>
            <person name="Heo J."/>
            <person name="Kim S.-J."/>
            <person name="Kim J.-S."/>
            <person name="Hong S.-B."/>
            <person name="Kwon S.-W."/>
        </authorList>
    </citation>
    <scope>NUCLEOTIDE SEQUENCE [LARGE SCALE GENOMIC DNA]</scope>
    <source>
        <strain evidence="2 3">AF9R3</strain>
    </source>
</reference>
<feature type="transmembrane region" description="Helical" evidence="1">
    <location>
        <begin position="65"/>
        <end position="85"/>
    </location>
</feature>
<dbReference type="Proteomes" id="UP000503117">
    <property type="component" value="Chromosome"/>
</dbReference>
<keyword evidence="1" id="KW-1133">Transmembrane helix</keyword>
<evidence type="ECO:0000313" key="3">
    <source>
        <dbReference type="Proteomes" id="UP000503117"/>
    </source>
</evidence>
<keyword evidence="1" id="KW-0812">Transmembrane</keyword>